<evidence type="ECO:0000256" key="8">
    <source>
        <dbReference type="SAM" id="Phobius"/>
    </source>
</evidence>
<feature type="domain" description="ABC transporter" evidence="9">
    <location>
        <begin position="450"/>
        <end position="644"/>
    </location>
</feature>
<sequence length="645" mass="69497">MQHVQEPARLVFAHDFIPDLPNGYGTDIGQHGSLLSGGQKQRVAIARAAVSRPSVLLLDEATSSLDPHAEGVVQQALDLASEGRTAIVIAHKLATIHKADSIVFITKGRIAEQGTHDDLMTKENGAYTCLVKIQNLTIPGENPQEGGITYADGDSIAEARNDLTEAAEILSRYPILVCEHLNAQRDRGNCEKHRQMSFPVALWHLFRSSPALGWVYFCLIPSCVAAAGASVGQAILTAKTTDVFTLSGDAMTDRGDFFATMFIALAGGCVLVHFALSMMANIFFDKPENNVGALTGRLDSNPQSILELMGFNIGLIMICVVNVVTYSILSIVHSWTIGVVIVFAARPADPFASESILAIRTVSSLAIEDLILNKYMEQLATTVNNPTKPMAAMVVCFALTQGTEYWFHALDFWHGCRLLSTGDVTMHSFHPTICETPETQDSCPRLGDPISLEDVRFSYPLRPDAPVLEGVDLEFEKGQFAAFVGASGCGKSTMIAMLERFYDPSTANINVDGSNLSDLNPLKYRRIVSLVQQEPTFSQGTIRENIALGLEGGTTTAEASKTVSDAQVEAALRASNTEDFVSSLPDGMDTATGSNGTQLSGGQKQRFAIARSLIRSPKILLLDKATSALDTESEEESSGCASRRG</sequence>
<dbReference type="InterPro" id="IPR036640">
    <property type="entry name" value="ABC1_TM_sf"/>
</dbReference>
<dbReference type="InterPro" id="IPR017871">
    <property type="entry name" value="ABC_transporter-like_CS"/>
</dbReference>
<evidence type="ECO:0000313" key="10">
    <source>
        <dbReference type="EMBL" id="KAF4120922.1"/>
    </source>
</evidence>
<feature type="compositionally biased region" description="Polar residues" evidence="7">
    <location>
        <begin position="591"/>
        <end position="602"/>
    </location>
</feature>
<dbReference type="RefSeq" id="XP_035319574.1">
    <property type="nucleotide sequence ID" value="XM_035464388.1"/>
</dbReference>
<dbReference type="PANTHER" id="PTHR24221">
    <property type="entry name" value="ATP-BINDING CASSETTE SUB-FAMILY B"/>
    <property type="match status" value="1"/>
</dbReference>
<feature type="transmembrane region" description="Helical" evidence="8">
    <location>
        <begin position="257"/>
        <end position="284"/>
    </location>
</feature>
<keyword evidence="11" id="KW-1185">Reference proteome</keyword>
<organism evidence="10 11">
    <name type="scientific">Geosmithia morbida</name>
    <dbReference type="NCBI Taxonomy" id="1094350"/>
    <lineage>
        <taxon>Eukaryota</taxon>
        <taxon>Fungi</taxon>
        <taxon>Dikarya</taxon>
        <taxon>Ascomycota</taxon>
        <taxon>Pezizomycotina</taxon>
        <taxon>Sordariomycetes</taxon>
        <taxon>Hypocreomycetidae</taxon>
        <taxon>Hypocreales</taxon>
        <taxon>Bionectriaceae</taxon>
        <taxon>Geosmithia</taxon>
    </lineage>
</organism>
<dbReference type="Pfam" id="PF00005">
    <property type="entry name" value="ABC_tran"/>
    <property type="match status" value="2"/>
</dbReference>
<dbReference type="Gene3D" id="3.40.50.300">
    <property type="entry name" value="P-loop containing nucleotide triphosphate hydrolases"/>
    <property type="match status" value="2"/>
</dbReference>
<dbReference type="GO" id="GO:0016020">
    <property type="term" value="C:membrane"/>
    <property type="evidence" value="ECO:0007669"/>
    <property type="project" value="UniProtKB-SubCell"/>
</dbReference>
<keyword evidence="4 10" id="KW-0067">ATP-binding</keyword>
<dbReference type="Pfam" id="PF00664">
    <property type="entry name" value="ABC_membrane"/>
    <property type="match status" value="1"/>
</dbReference>
<protein>
    <submittedName>
        <fullName evidence="10">ATP-binding cassette, subfamily B (MDR/TAP), member 1</fullName>
    </submittedName>
</protein>
<dbReference type="InterPro" id="IPR011527">
    <property type="entry name" value="ABC1_TM_dom"/>
</dbReference>
<dbReference type="PANTHER" id="PTHR24221:SF420">
    <property type="entry name" value="ABC MULTIDRUG TRANSPORTER ATRC"/>
    <property type="match status" value="1"/>
</dbReference>
<evidence type="ECO:0000256" key="7">
    <source>
        <dbReference type="SAM" id="MobiDB-lite"/>
    </source>
</evidence>
<accession>A0A9P4YSB2</accession>
<dbReference type="GeneID" id="55968638"/>
<keyword evidence="5 8" id="KW-1133">Transmembrane helix</keyword>
<proteinExistence type="predicted"/>
<feature type="region of interest" description="Disordered" evidence="7">
    <location>
        <begin position="581"/>
        <end position="602"/>
    </location>
</feature>
<dbReference type="Proteomes" id="UP000749293">
    <property type="component" value="Unassembled WGS sequence"/>
</dbReference>
<comment type="caution">
    <text evidence="10">The sequence shown here is derived from an EMBL/GenBank/DDBJ whole genome shotgun (WGS) entry which is preliminary data.</text>
</comment>
<evidence type="ECO:0000256" key="5">
    <source>
        <dbReference type="ARBA" id="ARBA00022989"/>
    </source>
</evidence>
<evidence type="ECO:0000313" key="11">
    <source>
        <dbReference type="Proteomes" id="UP000749293"/>
    </source>
</evidence>
<dbReference type="GO" id="GO:0005524">
    <property type="term" value="F:ATP binding"/>
    <property type="evidence" value="ECO:0007669"/>
    <property type="project" value="UniProtKB-KW"/>
</dbReference>
<name>A0A9P4YSB2_9HYPO</name>
<dbReference type="SUPFAM" id="SSF90123">
    <property type="entry name" value="ABC transporter transmembrane region"/>
    <property type="match status" value="1"/>
</dbReference>
<evidence type="ECO:0000256" key="2">
    <source>
        <dbReference type="ARBA" id="ARBA00022692"/>
    </source>
</evidence>
<dbReference type="PROSITE" id="PS00211">
    <property type="entry name" value="ABC_TRANSPORTER_1"/>
    <property type="match status" value="1"/>
</dbReference>
<keyword evidence="6 8" id="KW-0472">Membrane</keyword>
<dbReference type="Gene3D" id="1.20.1560.10">
    <property type="entry name" value="ABC transporter type 1, transmembrane domain"/>
    <property type="match status" value="1"/>
</dbReference>
<dbReference type="EMBL" id="JAANYQ010000014">
    <property type="protein sequence ID" value="KAF4120922.1"/>
    <property type="molecule type" value="Genomic_DNA"/>
</dbReference>
<dbReference type="SMART" id="SM00382">
    <property type="entry name" value="AAA"/>
    <property type="match status" value="2"/>
</dbReference>
<dbReference type="SUPFAM" id="SSF52540">
    <property type="entry name" value="P-loop containing nucleoside triphosphate hydrolases"/>
    <property type="match status" value="2"/>
</dbReference>
<gene>
    <name evidence="10" type="ORF">GMORB2_2408</name>
</gene>
<keyword evidence="2 8" id="KW-0812">Transmembrane</keyword>
<evidence type="ECO:0000259" key="9">
    <source>
        <dbReference type="PROSITE" id="PS50893"/>
    </source>
</evidence>
<feature type="region of interest" description="Disordered" evidence="7">
    <location>
        <begin position="625"/>
        <end position="645"/>
    </location>
</feature>
<feature type="transmembrane region" description="Helical" evidence="8">
    <location>
        <begin position="305"/>
        <end position="329"/>
    </location>
</feature>
<dbReference type="InterPro" id="IPR003593">
    <property type="entry name" value="AAA+_ATPase"/>
</dbReference>
<feature type="transmembrane region" description="Helical" evidence="8">
    <location>
        <begin position="214"/>
        <end position="237"/>
    </location>
</feature>
<comment type="subcellular location">
    <subcellularLocation>
        <location evidence="1">Membrane</location>
        <topology evidence="1">Multi-pass membrane protein</topology>
    </subcellularLocation>
</comment>
<dbReference type="InterPro" id="IPR027417">
    <property type="entry name" value="P-loop_NTPase"/>
</dbReference>
<dbReference type="AlphaFoldDB" id="A0A9P4YSB2"/>
<keyword evidence="3" id="KW-0547">Nucleotide-binding</keyword>
<evidence type="ECO:0000256" key="1">
    <source>
        <dbReference type="ARBA" id="ARBA00004141"/>
    </source>
</evidence>
<dbReference type="GO" id="GO:0140359">
    <property type="term" value="F:ABC-type transporter activity"/>
    <property type="evidence" value="ECO:0007669"/>
    <property type="project" value="InterPro"/>
</dbReference>
<dbReference type="OrthoDB" id="6500128at2759"/>
<dbReference type="GO" id="GO:0016887">
    <property type="term" value="F:ATP hydrolysis activity"/>
    <property type="evidence" value="ECO:0007669"/>
    <property type="project" value="InterPro"/>
</dbReference>
<evidence type="ECO:0000256" key="6">
    <source>
        <dbReference type="ARBA" id="ARBA00023136"/>
    </source>
</evidence>
<dbReference type="InterPro" id="IPR003439">
    <property type="entry name" value="ABC_transporter-like_ATP-bd"/>
</dbReference>
<reference evidence="10" key="1">
    <citation type="submission" date="2020-03" db="EMBL/GenBank/DDBJ databases">
        <title>Site-based positive gene gene selection in Geosmithia morbida across the United States reveals a broad range of putative effectors and factors for local host and environmental adapation.</title>
        <authorList>
            <person name="Onufrak A."/>
            <person name="Murdoch R.W."/>
            <person name="Gazis R."/>
            <person name="Huff M."/>
            <person name="Staton M."/>
            <person name="Klingeman W."/>
            <person name="Hadziabdic D."/>
        </authorList>
    </citation>
    <scope>NUCLEOTIDE SEQUENCE</scope>
    <source>
        <strain evidence="10">1262</strain>
    </source>
</reference>
<evidence type="ECO:0000256" key="3">
    <source>
        <dbReference type="ARBA" id="ARBA00022741"/>
    </source>
</evidence>
<dbReference type="InterPro" id="IPR039421">
    <property type="entry name" value="Type_1_exporter"/>
</dbReference>
<evidence type="ECO:0000256" key="4">
    <source>
        <dbReference type="ARBA" id="ARBA00022840"/>
    </source>
</evidence>
<dbReference type="PROSITE" id="PS50893">
    <property type="entry name" value="ABC_TRANSPORTER_2"/>
    <property type="match status" value="1"/>
</dbReference>